<protein>
    <submittedName>
        <fullName evidence="2">Rhodanese-like domain-containing protein</fullName>
    </submittedName>
</protein>
<dbReference type="InterPro" id="IPR001763">
    <property type="entry name" value="Rhodanese-like_dom"/>
</dbReference>
<dbReference type="Gene3D" id="3.40.250.10">
    <property type="entry name" value="Rhodanese-like domain"/>
    <property type="match status" value="1"/>
</dbReference>
<dbReference type="SUPFAM" id="SSF52821">
    <property type="entry name" value="Rhodanese/Cell cycle control phosphatase"/>
    <property type="match status" value="1"/>
</dbReference>
<dbReference type="EMBL" id="AP029170">
    <property type="protein sequence ID" value="BFD45660.1"/>
    <property type="molecule type" value="Genomic_DNA"/>
</dbReference>
<gene>
    <name evidence="2" type="ORF">DMENIID0002_03060</name>
</gene>
<dbReference type="InterPro" id="IPR036873">
    <property type="entry name" value="Rhodanese-like_dom_sf"/>
</dbReference>
<dbReference type="SMART" id="SM00450">
    <property type="entry name" value="RHOD"/>
    <property type="match status" value="1"/>
</dbReference>
<feature type="domain" description="Rhodanese" evidence="1">
    <location>
        <begin position="24"/>
        <end position="123"/>
    </location>
</feature>
<accession>A0AAT9G7A5</accession>
<dbReference type="AlphaFoldDB" id="A0AAT9G7A5"/>
<dbReference type="PROSITE" id="PS50206">
    <property type="entry name" value="RHODANESE_3"/>
    <property type="match status" value="1"/>
</dbReference>
<sequence length="130" mass="14703">MQPISIKNISSLKAYKLLEMDECTIVVDVRTTEEWQKIGIPKLDKYQVLFLSWRLLPDMSLNREFNNQFMSKVSNKNNVLFLCRSGARSHEAASCAGGLGYPNCYNIIDGFEGGANGAGWKQNNLPWQIL</sequence>
<evidence type="ECO:0000313" key="2">
    <source>
        <dbReference type="EMBL" id="BFD45660.1"/>
    </source>
</evidence>
<proteinExistence type="predicted"/>
<evidence type="ECO:0000259" key="1">
    <source>
        <dbReference type="PROSITE" id="PS50206"/>
    </source>
</evidence>
<organism evidence="2">
    <name type="scientific">Candidatus Tisiphia endosymbiont of Sergentomyia squamirostris</name>
    <dbReference type="NCBI Taxonomy" id="3113639"/>
    <lineage>
        <taxon>Bacteria</taxon>
        <taxon>Pseudomonadati</taxon>
        <taxon>Pseudomonadota</taxon>
        <taxon>Alphaproteobacteria</taxon>
        <taxon>Rickettsiales</taxon>
        <taxon>Rickettsiaceae</taxon>
        <taxon>Rickettsieae</taxon>
        <taxon>Candidatus Tisiphia</taxon>
    </lineage>
</organism>
<reference evidence="2" key="1">
    <citation type="submission" date="2024-01" db="EMBL/GenBank/DDBJ databases">
        <title>Sequencing the genomes of a sandfly, Sergentomyia squamirostris, and its two endosymbionts.</title>
        <authorList>
            <person name="Itokawa K."/>
            <person name="Sanjoba C."/>
        </authorList>
    </citation>
    <scope>NUCLEOTIDE SEQUENCE</scope>
    <source>
        <strain evidence="2">RiSSQ</strain>
    </source>
</reference>
<dbReference type="Pfam" id="PF00581">
    <property type="entry name" value="Rhodanese"/>
    <property type="match status" value="1"/>
</dbReference>
<name>A0AAT9G7A5_9RICK</name>